<name>A0A3R9QC14_9GAMM</name>
<dbReference type="PANTHER" id="PTHR34220">
    <property type="entry name" value="SENSOR HISTIDINE KINASE YPDA"/>
    <property type="match status" value="1"/>
</dbReference>
<keyword evidence="1" id="KW-0472">Membrane</keyword>
<feature type="transmembrane region" description="Helical" evidence="1">
    <location>
        <begin position="153"/>
        <end position="172"/>
    </location>
</feature>
<keyword evidence="1" id="KW-0812">Transmembrane</keyword>
<feature type="domain" description="Signal transduction histidine kinase internal region" evidence="2">
    <location>
        <begin position="187"/>
        <end position="264"/>
    </location>
</feature>
<evidence type="ECO:0000256" key="1">
    <source>
        <dbReference type="SAM" id="Phobius"/>
    </source>
</evidence>
<gene>
    <name evidence="3" type="ORF">EA756_18325</name>
</gene>
<dbReference type="AlphaFoldDB" id="A0A3R9QC14"/>
<evidence type="ECO:0000313" key="4">
    <source>
        <dbReference type="Proteomes" id="UP000276905"/>
    </source>
</evidence>
<evidence type="ECO:0000259" key="2">
    <source>
        <dbReference type="Pfam" id="PF06580"/>
    </source>
</evidence>
<dbReference type="Proteomes" id="UP000276905">
    <property type="component" value="Unassembled WGS sequence"/>
</dbReference>
<evidence type="ECO:0000313" key="3">
    <source>
        <dbReference type="EMBL" id="RSO52343.1"/>
    </source>
</evidence>
<accession>A0A3R9QC14</accession>
<dbReference type="Gene3D" id="3.30.565.10">
    <property type="entry name" value="Histidine kinase-like ATPase, C-terminal domain"/>
    <property type="match status" value="1"/>
</dbReference>
<dbReference type="InterPro" id="IPR050640">
    <property type="entry name" value="Bact_2-comp_sensor_kinase"/>
</dbReference>
<sequence>MWSWWLSKIKKSISLAEAQQTKLFPTAYRNQNSSYFFTKNGRWQHLFELIIASNVLALVLALAEAQSWQALSGGRLFQYIIFINWVILSFFALVERFQGFFNGLRQEFALAIGFVMLQGIVVLTTLMSNFFQFGLLNKHASLTQDWSIYFTNVPLYLSYGILLGAFCLRYLYVREQWLHQQYAELNARIQAMQARIHPHFLFNSLNNVVSLITIDPDKAESMLISLSRLFRASFQELKLVSLHEEIELSKQYLMIEQVRLGERLKVDWKIELSPVQLKQITIPLLTLQPLLENSIFHGVEPMMGKATIGVLVEILQNQVSIVITNPYTDDTINSRKGHGIALENVKQRLKAYYGNTVRFQVYKGEALYTTIMSYQYQTK</sequence>
<dbReference type="InterPro" id="IPR010559">
    <property type="entry name" value="Sig_transdc_His_kin_internal"/>
</dbReference>
<organism evidence="3 4">
    <name type="scientific">Acinetobacter lactucae</name>
    <dbReference type="NCBI Taxonomy" id="1785128"/>
    <lineage>
        <taxon>Bacteria</taxon>
        <taxon>Pseudomonadati</taxon>
        <taxon>Pseudomonadota</taxon>
        <taxon>Gammaproteobacteria</taxon>
        <taxon>Moraxellales</taxon>
        <taxon>Moraxellaceae</taxon>
        <taxon>Acinetobacter</taxon>
        <taxon>Acinetobacter calcoaceticus/baumannii complex</taxon>
    </lineage>
</organism>
<dbReference type="PANTHER" id="PTHR34220:SF7">
    <property type="entry name" value="SENSOR HISTIDINE KINASE YPDA"/>
    <property type="match status" value="1"/>
</dbReference>
<protein>
    <submittedName>
        <fullName evidence="3">Alginate biosynthesis protein</fullName>
    </submittedName>
</protein>
<dbReference type="GO" id="GO:0000155">
    <property type="term" value="F:phosphorelay sensor kinase activity"/>
    <property type="evidence" value="ECO:0007669"/>
    <property type="project" value="InterPro"/>
</dbReference>
<feature type="transmembrane region" description="Helical" evidence="1">
    <location>
        <begin position="76"/>
        <end position="96"/>
    </location>
</feature>
<comment type="caution">
    <text evidence="3">The sequence shown here is derived from an EMBL/GenBank/DDBJ whole genome shotgun (WGS) entry which is preliminary data.</text>
</comment>
<reference evidence="3 4" key="1">
    <citation type="submission" date="2018-10" db="EMBL/GenBank/DDBJ databases">
        <title>GWAS and RNA-Seq identify cryptic mechanisms of antimicrobial resistance in Acinetobacter baumannii.</title>
        <authorList>
            <person name="Sahl J.W."/>
        </authorList>
    </citation>
    <scope>NUCLEOTIDE SEQUENCE [LARGE SCALE GENOMIC DNA]</scope>
    <source>
        <strain evidence="3 4">TG41018</strain>
    </source>
</reference>
<proteinExistence type="predicted"/>
<dbReference type="InterPro" id="IPR036890">
    <property type="entry name" value="HATPase_C_sf"/>
</dbReference>
<dbReference type="Pfam" id="PF06580">
    <property type="entry name" value="His_kinase"/>
    <property type="match status" value="1"/>
</dbReference>
<dbReference type="RefSeq" id="WP_125699865.1">
    <property type="nucleotide sequence ID" value="NZ_RFES01000016.1"/>
</dbReference>
<dbReference type="GO" id="GO:0016020">
    <property type="term" value="C:membrane"/>
    <property type="evidence" value="ECO:0007669"/>
    <property type="project" value="InterPro"/>
</dbReference>
<dbReference type="SUPFAM" id="SSF55874">
    <property type="entry name" value="ATPase domain of HSP90 chaperone/DNA topoisomerase II/histidine kinase"/>
    <property type="match status" value="1"/>
</dbReference>
<feature type="transmembrane region" description="Helical" evidence="1">
    <location>
        <begin position="108"/>
        <end position="133"/>
    </location>
</feature>
<dbReference type="EMBL" id="RFES01000016">
    <property type="protein sequence ID" value="RSO52343.1"/>
    <property type="molecule type" value="Genomic_DNA"/>
</dbReference>
<keyword evidence="1" id="KW-1133">Transmembrane helix</keyword>
<feature type="transmembrane region" description="Helical" evidence="1">
    <location>
        <begin position="46"/>
        <end position="64"/>
    </location>
</feature>